<sequence length="319" mass="35449">MLADREQCALLPDSLVDMYLSITCEDDSSDILDDFKSILPSFYELASHLVARFDNAADATQANSFFFQQPEGLGFDKRDVPSAYSARMIWAYATAVQQHFNPQLFEAAKDPEWTPSLPKAKEHCTSFIALANRLKFLRTHVVGCKNVPLIIEGIFAAAQCLSAAVQSALQLNDTEPSWYFDGALIDRILASALHRGQTPDLPFLSLLTRDVVNQRVGWTPVNLPMRRRRKKPQMKTVLPRTQGYFRELRGLLGIPQDFPRHSTRSATVAKKTSSKPPLPSKAEVKVKTEPKAKSATVTPKLATSSATRPSMTSKALKAK</sequence>
<evidence type="ECO:0000256" key="1">
    <source>
        <dbReference type="SAM" id="MobiDB-lite"/>
    </source>
</evidence>
<dbReference type="EMBL" id="JADNRY010000041">
    <property type="protein sequence ID" value="KAF9070300.1"/>
    <property type="molecule type" value="Genomic_DNA"/>
</dbReference>
<evidence type="ECO:0000313" key="3">
    <source>
        <dbReference type="Proteomes" id="UP000772434"/>
    </source>
</evidence>
<feature type="compositionally biased region" description="Polar residues" evidence="1">
    <location>
        <begin position="295"/>
        <end position="313"/>
    </location>
</feature>
<keyword evidence="3" id="KW-1185">Reference proteome</keyword>
<accession>A0A9P5PYD3</accession>
<protein>
    <submittedName>
        <fullName evidence="2">Uncharacterized protein</fullName>
    </submittedName>
</protein>
<dbReference type="Proteomes" id="UP000772434">
    <property type="component" value="Unassembled WGS sequence"/>
</dbReference>
<dbReference type="AlphaFoldDB" id="A0A9P5PYD3"/>
<evidence type="ECO:0000313" key="2">
    <source>
        <dbReference type="EMBL" id="KAF9070300.1"/>
    </source>
</evidence>
<gene>
    <name evidence="2" type="ORF">BDP27DRAFT_1362600</name>
</gene>
<name>A0A9P5PYD3_9AGAR</name>
<comment type="caution">
    <text evidence="2">The sequence shown here is derived from an EMBL/GenBank/DDBJ whole genome shotgun (WGS) entry which is preliminary data.</text>
</comment>
<feature type="region of interest" description="Disordered" evidence="1">
    <location>
        <begin position="256"/>
        <end position="319"/>
    </location>
</feature>
<proteinExistence type="predicted"/>
<reference evidence="2" key="1">
    <citation type="submission" date="2020-11" db="EMBL/GenBank/DDBJ databases">
        <authorList>
            <consortium name="DOE Joint Genome Institute"/>
            <person name="Ahrendt S."/>
            <person name="Riley R."/>
            <person name="Andreopoulos W."/>
            <person name="Labutti K."/>
            <person name="Pangilinan J."/>
            <person name="Ruiz-Duenas F.J."/>
            <person name="Barrasa J.M."/>
            <person name="Sanchez-Garcia M."/>
            <person name="Camarero S."/>
            <person name="Miyauchi S."/>
            <person name="Serrano A."/>
            <person name="Linde D."/>
            <person name="Babiker R."/>
            <person name="Drula E."/>
            <person name="Ayuso-Fernandez I."/>
            <person name="Pacheco R."/>
            <person name="Padilla G."/>
            <person name="Ferreira P."/>
            <person name="Barriuso J."/>
            <person name="Kellner H."/>
            <person name="Castanera R."/>
            <person name="Alfaro M."/>
            <person name="Ramirez L."/>
            <person name="Pisabarro A.G."/>
            <person name="Kuo A."/>
            <person name="Tritt A."/>
            <person name="Lipzen A."/>
            <person name="He G."/>
            <person name="Yan M."/>
            <person name="Ng V."/>
            <person name="Cullen D."/>
            <person name="Martin F."/>
            <person name="Rosso M.-N."/>
            <person name="Henrissat B."/>
            <person name="Hibbett D."/>
            <person name="Martinez A.T."/>
            <person name="Grigoriev I.V."/>
        </authorList>
    </citation>
    <scope>NUCLEOTIDE SEQUENCE</scope>
    <source>
        <strain evidence="2">AH 40177</strain>
    </source>
</reference>
<feature type="non-terminal residue" evidence="2">
    <location>
        <position position="1"/>
    </location>
</feature>
<feature type="compositionally biased region" description="Basic and acidic residues" evidence="1">
    <location>
        <begin position="282"/>
        <end position="292"/>
    </location>
</feature>
<organism evidence="2 3">
    <name type="scientific">Rhodocollybia butyracea</name>
    <dbReference type="NCBI Taxonomy" id="206335"/>
    <lineage>
        <taxon>Eukaryota</taxon>
        <taxon>Fungi</taxon>
        <taxon>Dikarya</taxon>
        <taxon>Basidiomycota</taxon>
        <taxon>Agaricomycotina</taxon>
        <taxon>Agaricomycetes</taxon>
        <taxon>Agaricomycetidae</taxon>
        <taxon>Agaricales</taxon>
        <taxon>Marasmiineae</taxon>
        <taxon>Omphalotaceae</taxon>
        <taxon>Rhodocollybia</taxon>
    </lineage>
</organism>